<sequence length="460" mass="51026">MICSLQRQPVSRALVCVTIALLAYNTVFNTPVAFSVSYSHHLPLIATSIEDLGWVTDPILNDGGIYHDGGGGATANGYHVQIFADSATNSSGFNFVHNSVAYFGYREPGNPVKQYQFGMTGPEGKAIFSGIVPVGPEGNETDVGPIFAVWMLSGMTPMPDGQTILGVFPCLNEGNSTDFYNTMVQMNVTDPETIAPGESPPFKRLGNGRLFYANEVYYGTFALEVKPDGYLYLYGSDVTGIKLARTPSAPSSIADRNQYTYYNSATKSWQMDPLTKNDATGNIITWSVPLIVYGPKNGTLLGPNLGDVWYDNYHKTTVMMWNDAGIDATFWFRYESFSSYSPETPLSEKSLTSAFSSYAENNEVERSWSKPVGKSQSAAKLFQYTISMQNSDINFLQLFGHRQFLPSVLLPRSLISTTKATRIRGGIRRARRFWLAMLVVQIMLVWRRLLGFRVLLQVLQ</sequence>
<organism evidence="1 2">
    <name type="scientific">Lachnellula arida</name>
    <dbReference type="NCBI Taxonomy" id="1316785"/>
    <lineage>
        <taxon>Eukaryota</taxon>
        <taxon>Fungi</taxon>
        <taxon>Dikarya</taxon>
        <taxon>Ascomycota</taxon>
        <taxon>Pezizomycotina</taxon>
        <taxon>Leotiomycetes</taxon>
        <taxon>Helotiales</taxon>
        <taxon>Lachnaceae</taxon>
        <taxon>Lachnellula</taxon>
    </lineage>
</organism>
<evidence type="ECO:0000313" key="2">
    <source>
        <dbReference type="Proteomes" id="UP000469559"/>
    </source>
</evidence>
<name>A0A8T9B9G2_9HELO</name>
<protein>
    <submittedName>
        <fullName evidence="1">Uncharacterized protein</fullName>
    </submittedName>
</protein>
<dbReference type="EMBL" id="QGMF01000574">
    <property type="protein sequence ID" value="TVY15003.1"/>
    <property type="molecule type" value="Genomic_DNA"/>
</dbReference>
<gene>
    <name evidence="1" type="ORF">LARI1_G007264</name>
</gene>
<proteinExistence type="predicted"/>
<dbReference type="OrthoDB" id="2583188at2759"/>
<dbReference type="AlphaFoldDB" id="A0A8T9B9G2"/>
<dbReference type="Proteomes" id="UP000469559">
    <property type="component" value="Unassembled WGS sequence"/>
</dbReference>
<keyword evidence="2" id="KW-1185">Reference proteome</keyword>
<comment type="caution">
    <text evidence="1">The sequence shown here is derived from an EMBL/GenBank/DDBJ whole genome shotgun (WGS) entry which is preliminary data.</text>
</comment>
<evidence type="ECO:0000313" key="1">
    <source>
        <dbReference type="EMBL" id="TVY15003.1"/>
    </source>
</evidence>
<accession>A0A8T9B9G2</accession>
<reference evidence="1 2" key="1">
    <citation type="submission" date="2018-05" db="EMBL/GenBank/DDBJ databases">
        <title>Whole genome sequencing for identification of molecular markers to develop diagnostic detection tools for the regulated plant pathogen Lachnellula willkommii.</title>
        <authorList>
            <person name="Giroux E."/>
            <person name="Bilodeau G."/>
        </authorList>
    </citation>
    <scope>NUCLEOTIDE SEQUENCE [LARGE SCALE GENOMIC DNA]</scope>
    <source>
        <strain evidence="1 2">CBS 203.66</strain>
    </source>
</reference>